<organism evidence="3 4">
    <name type="scientific">Caerostris extrusa</name>
    <name type="common">Bark spider</name>
    <name type="synonym">Caerostris bankana</name>
    <dbReference type="NCBI Taxonomy" id="172846"/>
    <lineage>
        <taxon>Eukaryota</taxon>
        <taxon>Metazoa</taxon>
        <taxon>Ecdysozoa</taxon>
        <taxon>Arthropoda</taxon>
        <taxon>Chelicerata</taxon>
        <taxon>Arachnida</taxon>
        <taxon>Araneae</taxon>
        <taxon>Araneomorphae</taxon>
        <taxon>Entelegynae</taxon>
        <taxon>Araneoidea</taxon>
        <taxon>Araneidae</taxon>
        <taxon>Caerostris</taxon>
    </lineage>
</organism>
<name>A0AAV4XF95_CAEEX</name>
<keyword evidence="2" id="KW-0472">Membrane</keyword>
<feature type="transmembrane region" description="Helical" evidence="2">
    <location>
        <begin position="15"/>
        <end position="33"/>
    </location>
</feature>
<keyword evidence="4" id="KW-1185">Reference proteome</keyword>
<dbReference type="EMBL" id="BPLR01017537">
    <property type="protein sequence ID" value="GIY92448.1"/>
    <property type="molecule type" value="Genomic_DNA"/>
</dbReference>
<feature type="region of interest" description="Disordered" evidence="1">
    <location>
        <begin position="87"/>
        <end position="106"/>
    </location>
</feature>
<reference evidence="3 4" key="1">
    <citation type="submission" date="2021-06" db="EMBL/GenBank/DDBJ databases">
        <title>Caerostris extrusa draft genome.</title>
        <authorList>
            <person name="Kono N."/>
            <person name="Arakawa K."/>
        </authorList>
    </citation>
    <scope>NUCLEOTIDE SEQUENCE [LARGE SCALE GENOMIC DNA]</scope>
</reference>
<evidence type="ECO:0000313" key="4">
    <source>
        <dbReference type="Proteomes" id="UP001054945"/>
    </source>
</evidence>
<sequence>MYPLSLRWTKSRGPIIMIVIWGSAVGLSSFQLIHGKAEKFVVSGHEFYDCTEVWEEFDGKVQATEKRNRNLRKELENKLGDFKGSVTKTQLQRIQKGRTGASRKRT</sequence>
<dbReference type="Proteomes" id="UP001054945">
    <property type="component" value="Unassembled WGS sequence"/>
</dbReference>
<gene>
    <name evidence="3" type="primary">AVEN_206411_1</name>
    <name evidence="3" type="ORF">CEXT_638231</name>
</gene>
<keyword evidence="2" id="KW-1133">Transmembrane helix</keyword>
<evidence type="ECO:0000256" key="2">
    <source>
        <dbReference type="SAM" id="Phobius"/>
    </source>
</evidence>
<protein>
    <submittedName>
        <fullName evidence="3">Uncharacterized protein</fullName>
    </submittedName>
</protein>
<dbReference type="AlphaFoldDB" id="A0AAV4XF95"/>
<evidence type="ECO:0000256" key="1">
    <source>
        <dbReference type="SAM" id="MobiDB-lite"/>
    </source>
</evidence>
<comment type="caution">
    <text evidence="3">The sequence shown here is derived from an EMBL/GenBank/DDBJ whole genome shotgun (WGS) entry which is preliminary data.</text>
</comment>
<proteinExistence type="predicted"/>
<accession>A0AAV4XF95</accession>
<keyword evidence="2" id="KW-0812">Transmembrane</keyword>
<evidence type="ECO:0000313" key="3">
    <source>
        <dbReference type="EMBL" id="GIY92448.1"/>
    </source>
</evidence>